<comment type="caution">
    <text evidence="1">The sequence shown here is derived from an EMBL/GenBank/DDBJ whole genome shotgun (WGS) entry which is preliminary data.</text>
</comment>
<reference evidence="1" key="1">
    <citation type="submission" date="2020-10" db="EMBL/GenBank/DDBJ databases">
        <authorList>
            <person name="Gilroy R."/>
        </authorList>
    </citation>
    <scope>NUCLEOTIDE SEQUENCE</scope>
    <source>
        <strain evidence="1">17213</strain>
    </source>
</reference>
<sequence length="91" mass="10634">MAEENKEPKSIKFHGTYEQFKPMFGNEFPGGTWSEVQWGYKYTYLDTFITYYYSTNRIVVQSGTHDLRSKIYAVIEDMNAHIDASNRFGSV</sequence>
<organism evidence="1 2">
    <name type="scientific">Candidatus Avisuccinivibrio stercorigallinarum</name>
    <dbReference type="NCBI Taxonomy" id="2840704"/>
    <lineage>
        <taxon>Bacteria</taxon>
        <taxon>Pseudomonadati</taxon>
        <taxon>Pseudomonadota</taxon>
        <taxon>Gammaproteobacteria</taxon>
        <taxon>Aeromonadales</taxon>
        <taxon>Succinivibrionaceae</taxon>
        <taxon>Succinivibrionaceae incertae sedis</taxon>
        <taxon>Candidatus Avisuccinivibrio</taxon>
    </lineage>
</organism>
<name>A0A9D9DAG5_9GAMM</name>
<protein>
    <submittedName>
        <fullName evidence="1">Uncharacterized protein</fullName>
    </submittedName>
</protein>
<evidence type="ECO:0000313" key="1">
    <source>
        <dbReference type="EMBL" id="MBO8414915.1"/>
    </source>
</evidence>
<evidence type="ECO:0000313" key="2">
    <source>
        <dbReference type="Proteomes" id="UP000823631"/>
    </source>
</evidence>
<dbReference type="Proteomes" id="UP000823631">
    <property type="component" value="Unassembled WGS sequence"/>
</dbReference>
<gene>
    <name evidence="1" type="ORF">IAB19_00840</name>
</gene>
<accession>A0A9D9DAG5</accession>
<proteinExistence type="predicted"/>
<dbReference type="AlphaFoldDB" id="A0A9D9DAG5"/>
<dbReference type="EMBL" id="JADINH010000012">
    <property type="protein sequence ID" value="MBO8414915.1"/>
    <property type="molecule type" value="Genomic_DNA"/>
</dbReference>
<reference evidence="1" key="2">
    <citation type="journal article" date="2021" name="PeerJ">
        <title>Extensive microbial diversity within the chicken gut microbiome revealed by metagenomics and culture.</title>
        <authorList>
            <person name="Gilroy R."/>
            <person name="Ravi A."/>
            <person name="Getino M."/>
            <person name="Pursley I."/>
            <person name="Horton D.L."/>
            <person name="Alikhan N.F."/>
            <person name="Baker D."/>
            <person name="Gharbi K."/>
            <person name="Hall N."/>
            <person name="Watson M."/>
            <person name="Adriaenssens E.M."/>
            <person name="Foster-Nyarko E."/>
            <person name="Jarju S."/>
            <person name="Secka A."/>
            <person name="Antonio M."/>
            <person name="Oren A."/>
            <person name="Chaudhuri R.R."/>
            <person name="La Ragione R."/>
            <person name="Hildebrand F."/>
            <person name="Pallen M.J."/>
        </authorList>
    </citation>
    <scope>NUCLEOTIDE SEQUENCE</scope>
    <source>
        <strain evidence="1">17213</strain>
    </source>
</reference>